<protein>
    <submittedName>
        <fullName evidence="1">Uncharacterized protein</fullName>
    </submittedName>
</protein>
<proteinExistence type="predicted"/>
<gene>
    <name evidence="1" type="primary">OSJNBb0035N08.15</name>
</gene>
<evidence type="ECO:0000313" key="2">
    <source>
        <dbReference type="Proteomes" id="UP000000763"/>
    </source>
</evidence>
<reference evidence="2" key="2">
    <citation type="journal article" date="2008" name="Nucleic Acids Res.">
        <title>The rice annotation project database (RAP-DB): 2008 update.</title>
        <authorList>
            <consortium name="The rice annotation project (RAP)"/>
        </authorList>
    </citation>
    <scope>GENOME REANNOTATION</scope>
    <source>
        <strain evidence="2">cv. Nipponbare</strain>
    </source>
</reference>
<sequence>MKIPRGDEVSDLDGITPAVDDPYLPVDARARPLHACTVLASLSPPRAHLWPPRSSAGRPPCFLTAAAIAAVAALPSSPASPRRPAYR</sequence>
<evidence type="ECO:0000313" key="1">
    <source>
        <dbReference type="EMBL" id="BAD26162.1"/>
    </source>
</evidence>
<accession>Q6H537</accession>
<dbReference type="AlphaFoldDB" id="Q6H537"/>
<reference evidence="2" key="1">
    <citation type="journal article" date="2005" name="Nature">
        <title>The map-based sequence of the rice genome.</title>
        <authorList>
            <consortium name="International rice genome sequencing project (IRGSP)"/>
            <person name="Matsumoto T."/>
            <person name="Wu J."/>
            <person name="Kanamori H."/>
            <person name="Katayose Y."/>
            <person name="Fujisawa M."/>
            <person name="Namiki N."/>
            <person name="Mizuno H."/>
            <person name="Yamamoto K."/>
            <person name="Antonio B.A."/>
            <person name="Baba T."/>
            <person name="Sakata K."/>
            <person name="Nagamura Y."/>
            <person name="Aoki H."/>
            <person name="Arikawa K."/>
            <person name="Arita K."/>
            <person name="Bito T."/>
            <person name="Chiden Y."/>
            <person name="Fujitsuka N."/>
            <person name="Fukunaka R."/>
            <person name="Hamada M."/>
            <person name="Harada C."/>
            <person name="Hayashi A."/>
            <person name="Hijishita S."/>
            <person name="Honda M."/>
            <person name="Hosokawa S."/>
            <person name="Ichikawa Y."/>
            <person name="Idonuma A."/>
            <person name="Iijima M."/>
            <person name="Ikeda M."/>
            <person name="Ikeno M."/>
            <person name="Ito K."/>
            <person name="Ito S."/>
            <person name="Ito T."/>
            <person name="Ito Y."/>
            <person name="Ito Y."/>
            <person name="Iwabuchi A."/>
            <person name="Kamiya K."/>
            <person name="Karasawa W."/>
            <person name="Kurita K."/>
            <person name="Katagiri S."/>
            <person name="Kikuta A."/>
            <person name="Kobayashi H."/>
            <person name="Kobayashi N."/>
            <person name="Machita K."/>
            <person name="Maehara T."/>
            <person name="Masukawa M."/>
            <person name="Mizubayashi T."/>
            <person name="Mukai Y."/>
            <person name="Nagasaki H."/>
            <person name="Nagata Y."/>
            <person name="Naito S."/>
            <person name="Nakashima M."/>
            <person name="Nakama Y."/>
            <person name="Nakamichi Y."/>
            <person name="Nakamura M."/>
            <person name="Meguro A."/>
            <person name="Negishi M."/>
            <person name="Ohta I."/>
            <person name="Ohta T."/>
            <person name="Okamoto M."/>
            <person name="Ono N."/>
            <person name="Saji S."/>
            <person name="Sakaguchi M."/>
            <person name="Sakai K."/>
            <person name="Shibata M."/>
            <person name="Shimokawa T."/>
            <person name="Song J."/>
            <person name="Takazaki Y."/>
            <person name="Terasawa K."/>
            <person name="Tsugane M."/>
            <person name="Tsuji K."/>
            <person name="Ueda S."/>
            <person name="Waki K."/>
            <person name="Yamagata H."/>
            <person name="Yamamoto M."/>
            <person name="Yamamoto S."/>
            <person name="Yamane H."/>
            <person name="Yoshiki S."/>
            <person name="Yoshihara R."/>
            <person name="Yukawa K."/>
            <person name="Zhong H."/>
            <person name="Yano M."/>
            <person name="Yuan Q."/>
            <person name="Ouyang S."/>
            <person name="Liu J."/>
            <person name="Jones K.M."/>
            <person name="Gansberger K."/>
            <person name="Moffat K."/>
            <person name="Hill J."/>
            <person name="Bera J."/>
            <person name="Fadrosh D."/>
            <person name="Jin S."/>
            <person name="Johri S."/>
            <person name="Kim M."/>
            <person name="Overton L."/>
            <person name="Reardon M."/>
            <person name="Tsitrin T."/>
            <person name="Vuong H."/>
            <person name="Weaver B."/>
            <person name="Ciecko A."/>
            <person name="Tallon L."/>
            <person name="Jackson J."/>
            <person name="Pai G."/>
            <person name="Aken S.V."/>
            <person name="Utterback T."/>
            <person name="Reidmuller S."/>
            <person name="Feldblyum T."/>
            <person name="Hsiao J."/>
            <person name="Zismann V."/>
            <person name="Iobst S."/>
            <person name="de Vazeille A.R."/>
            <person name="Buell C.R."/>
            <person name="Ying K."/>
            <person name="Li Y."/>
            <person name="Lu T."/>
            <person name="Huang Y."/>
            <person name="Zhao Q."/>
            <person name="Feng Q."/>
            <person name="Zhang L."/>
            <person name="Zhu J."/>
            <person name="Weng Q."/>
            <person name="Mu J."/>
            <person name="Lu Y."/>
            <person name="Fan D."/>
            <person name="Liu Y."/>
            <person name="Guan J."/>
            <person name="Zhang Y."/>
            <person name="Yu S."/>
            <person name="Liu X."/>
            <person name="Zhang Y."/>
            <person name="Hong G."/>
            <person name="Han B."/>
            <person name="Choisne N."/>
            <person name="Demange N."/>
            <person name="Orjeda G."/>
            <person name="Samain S."/>
            <person name="Cattolico L."/>
            <person name="Pelletier E."/>
            <person name="Couloux A."/>
            <person name="Segurens B."/>
            <person name="Wincker P."/>
            <person name="D'Hont A."/>
            <person name="Scarpelli C."/>
            <person name="Weissenbach J."/>
            <person name="Salanoubat M."/>
            <person name="Quetier F."/>
            <person name="Yu Y."/>
            <person name="Kim H.R."/>
            <person name="Rambo T."/>
            <person name="Currie J."/>
            <person name="Collura K."/>
            <person name="Luo M."/>
            <person name="Yang T."/>
            <person name="Ammiraju J.S.S."/>
            <person name="Engler F."/>
            <person name="Soderlund C."/>
            <person name="Wing R.A."/>
            <person name="Palmer L.E."/>
            <person name="de la Bastide M."/>
            <person name="Spiegel L."/>
            <person name="Nascimento L."/>
            <person name="Zutavern T."/>
            <person name="O'Shaughnessy A."/>
            <person name="Dike S."/>
            <person name="Dedhia N."/>
            <person name="Preston R."/>
            <person name="Balija V."/>
            <person name="McCombie W.R."/>
            <person name="Chow T."/>
            <person name="Chen H."/>
            <person name="Chung M."/>
            <person name="Chen C."/>
            <person name="Shaw J."/>
            <person name="Wu H."/>
            <person name="Hsiao K."/>
            <person name="Chao Y."/>
            <person name="Chu M."/>
            <person name="Cheng C."/>
            <person name="Hour A."/>
            <person name="Lee P."/>
            <person name="Lin S."/>
            <person name="Lin Y."/>
            <person name="Liou J."/>
            <person name="Liu S."/>
            <person name="Hsing Y."/>
            <person name="Raghuvanshi S."/>
            <person name="Mohanty A."/>
            <person name="Bharti A.K."/>
            <person name="Gaur A."/>
            <person name="Gupta V."/>
            <person name="Kumar D."/>
            <person name="Ravi V."/>
            <person name="Vij S."/>
            <person name="Kapur A."/>
            <person name="Khurana P."/>
            <person name="Khurana P."/>
            <person name="Khurana J.P."/>
            <person name="Tyagi A.K."/>
            <person name="Gaikwad K."/>
            <person name="Singh A."/>
            <person name="Dalal V."/>
            <person name="Srivastava S."/>
            <person name="Dixit A."/>
            <person name="Pal A.K."/>
            <person name="Ghazi I.A."/>
            <person name="Yadav M."/>
            <person name="Pandit A."/>
            <person name="Bhargava A."/>
            <person name="Sureshbabu K."/>
            <person name="Batra K."/>
            <person name="Sharma T.R."/>
            <person name="Mohapatra T."/>
            <person name="Singh N.K."/>
            <person name="Messing J."/>
            <person name="Nelson A.B."/>
            <person name="Fuks G."/>
            <person name="Kavchok S."/>
            <person name="Keizer G."/>
            <person name="Linton E."/>
            <person name="Llaca V."/>
            <person name="Song R."/>
            <person name="Tanyolac B."/>
            <person name="Young S."/>
            <person name="Ho-Il K."/>
            <person name="Hahn J.H."/>
            <person name="Sangsakoo G."/>
            <person name="Vanavichit A."/>
            <person name="de Mattos Luiz.A.T."/>
            <person name="Zimmer P.D."/>
            <person name="Malone G."/>
            <person name="Dellagostin O."/>
            <person name="de Oliveira A.C."/>
            <person name="Bevan M."/>
            <person name="Bancroft I."/>
            <person name="Minx P."/>
            <person name="Cordum H."/>
            <person name="Wilson R."/>
            <person name="Cheng Z."/>
            <person name="Jin W."/>
            <person name="Jiang J."/>
            <person name="Leong S.A."/>
            <person name="Iwama H."/>
            <person name="Gojobori T."/>
            <person name="Itoh T."/>
            <person name="Niimura Y."/>
            <person name="Fujii Y."/>
            <person name="Habara T."/>
            <person name="Sakai H."/>
            <person name="Sato Y."/>
            <person name="Wilson G."/>
            <person name="Kumar K."/>
            <person name="McCouch S."/>
            <person name="Juretic N."/>
            <person name="Hoen D."/>
            <person name="Wright S."/>
            <person name="Bruskiewich R."/>
            <person name="Bureau T."/>
            <person name="Miyao A."/>
            <person name="Hirochika H."/>
            <person name="Nishikawa T."/>
            <person name="Kadowaki K."/>
            <person name="Sugiura M."/>
            <person name="Burr B."/>
            <person name="Sasaki T."/>
        </authorList>
    </citation>
    <scope>NUCLEOTIDE SEQUENCE [LARGE SCALE GENOMIC DNA]</scope>
    <source>
        <strain evidence="2">cv. Nipponbare</strain>
    </source>
</reference>
<name>Q6H537_ORYSJ</name>
<organism evidence="1 2">
    <name type="scientific">Oryza sativa subsp. japonica</name>
    <name type="common">Rice</name>
    <dbReference type="NCBI Taxonomy" id="39947"/>
    <lineage>
        <taxon>Eukaryota</taxon>
        <taxon>Viridiplantae</taxon>
        <taxon>Streptophyta</taxon>
        <taxon>Embryophyta</taxon>
        <taxon>Tracheophyta</taxon>
        <taxon>Spermatophyta</taxon>
        <taxon>Magnoliopsida</taxon>
        <taxon>Liliopsida</taxon>
        <taxon>Poales</taxon>
        <taxon>Poaceae</taxon>
        <taxon>BOP clade</taxon>
        <taxon>Oryzoideae</taxon>
        <taxon>Oryzeae</taxon>
        <taxon>Oryzinae</taxon>
        <taxon>Oryza</taxon>
        <taxon>Oryza sativa</taxon>
    </lineage>
</organism>
<dbReference type="Proteomes" id="UP000000763">
    <property type="component" value="Chromosome 2"/>
</dbReference>
<dbReference type="EMBL" id="AP005756">
    <property type="protein sequence ID" value="BAD26162.1"/>
    <property type="molecule type" value="Genomic_DNA"/>
</dbReference>